<dbReference type="eggNOG" id="KOG1054">
    <property type="taxonomic scope" value="Eukaryota"/>
</dbReference>
<accession>B0WN05</accession>
<sequence>MLFACRVTFCCKKPSAAAAAACNSLNLNLICIVKSSVYSSEQCAFVEKRPPSEPYWTCQPERRPRRYSAAQCEAFVRRNFIPGWQGWAIFEQGTDEIQSAFKFAMLNHNLNVSSRRFELQAYVDVINTADAFKLSRLI</sequence>
<name>B0WN05_CULQU</name>
<dbReference type="VEuPathDB" id="VectorBase:CQUJHB008230"/>
<reference evidence="2" key="2">
    <citation type="submission" date="2021-02" db="UniProtKB">
        <authorList>
            <consortium name="EnsemblMetazoa"/>
        </authorList>
    </citation>
    <scope>IDENTIFICATION</scope>
    <source>
        <strain evidence="2">JHB</strain>
    </source>
</reference>
<dbReference type="VEuPathDB" id="VectorBase:CPIJ008411"/>
<dbReference type="STRING" id="7176.B0WN05"/>
<reference evidence="1" key="1">
    <citation type="submission" date="2007-03" db="EMBL/GenBank/DDBJ databases">
        <title>Annotation of Culex pipiens quinquefasciatus.</title>
        <authorList>
            <consortium name="The Broad Institute Genome Sequencing Platform"/>
            <person name="Atkinson P.W."/>
            <person name="Hemingway J."/>
            <person name="Christensen B.M."/>
            <person name="Higgs S."/>
            <person name="Kodira C."/>
            <person name="Hannick L."/>
            <person name="Megy K."/>
            <person name="O'Leary S."/>
            <person name="Pearson M."/>
            <person name="Haas B.J."/>
            <person name="Mauceli E."/>
            <person name="Wortman J.R."/>
            <person name="Lee N.H."/>
            <person name="Guigo R."/>
            <person name="Stanke M."/>
            <person name="Alvarado L."/>
            <person name="Amedeo P."/>
            <person name="Antoine C.H."/>
            <person name="Arensburger P."/>
            <person name="Bidwell S.L."/>
            <person name="Crawford M."/>
            <person name="Camaro F."/>
            <person name="Devon K."/>
            <person name="Engels R."/>
            <person name="Hammond M."/>
            <person name="Howarth C."/>
            <person name="Koehrsen M."/>
            <person name="Lawson D."/>
            <person name="Montgomery P."/>
            <person name="Nene V."/>
            <person name="Nusbaum C."/>
            <person name="Puiu D."/>
            <person name="Romero-Severson J."/>
            <person name="Severson D.W."/>
            <person name="Shumway M."/>
            <person name="Sisk P."/>
            <person name="Stolte C."/>
            <person name="Zeng Q."/>
            <person name="Eisenstadt E."/>
            <person name="Fraser-Liggett C."/>
            <person name="Strausberg R."/>
            <person name="Galagan J."/>
            <person name="Birren B."/>
            <person name="Collins F.H."/>
        </authorList>
    </citation>
    <scope>NUCLEOTIDE SEQUENCE [LARGE SCALE GENOMIC DNA]</scope>
    <source>
        <strain evidence="1">JHB</strain>
    </source>
</reference>
<evidence type="ECO:0000313" key="2">
    <source>
        <dbReference type="EnsemblMetazoa" id="CPIJ008411-PA"/>
    </source>
</evidence>
<evidence type="ECO:0000313" key="3">
    <source>
        <dbReference type="Proteomes" id="UP000002320"/>
    </source>
</evidence>
<dbReference type="Gene3D" id="3.40.50.2300">
    <property type="match status" value="1"/>
</dbReference>
<dbReference type="KEGG" id="cqu:CpipJ_CPIJ008411"/>
<evidence type="ECO:0000313" key="1">
    <source>
        <dbReference type="EMBL" id="EDS31416.1"/>
    </source>
</evidence>
<proteinExistence type="predicted"/>
<protein>
    <submittedName>
        <fullName evidence="1 2">Uncharacterized protein</fullName>
    </submittedName>
</protein>
<dbReference type="InParanoid" id="B0WN05"/>
<gene>
    <name evidence="2" type="primary">6040759</name>
    <name evidence="1" type="ORF">CpipJ_CPIJ008411</name>
</gene>
<organism>
    <name type="scientific">Culex quinquefasciatus</name>
    <name type="common">Southern house mosquito</name>
    <name type="synonym">Culex pungens</name>
    <dbReference type="NCBI Taxonomy" id="7176"/>
    <lineage>
        <taxon>Eukaryota</taxon>
        <taxon>Metazoa</taxon>
        <taxon>Ecdysozoa</taxon>
        <taxon>Arthropoda</taxon>
        <taxon>Hexapoda</taxon>
        <taxon>Insecta</taxon>
        <taxon>Pterygota</taxon>
        <taxon>Neoptera</taxon>
        <taxon>Endopterygota</taxon>
        <taxon>Diptera</taxon>
        <taxon>Nematocera</taxon>
        <taxon>Culicoidea</taxon>
        <taxon>Culicidae</taxon>
        <taxon>Culicinae</taxon>
        <taxon>Culicini</taxon>
        <taxon>Culex</taxon>
        <taxon>Culex</taxon>
    </lineage>
</organism>
<dbReference type="EnsemblMetazoa" id="CPIJ008411-RA">
    <property type="protein sequence ID" value="CPIJ008411-PA"/>
    <property type="gene ID" value="CPIJ008411"/>
</dbReference>
<dbReference type="OrthoDB" id="5984008at2759"/>
<dbReference type="HOGENOM" id="CLU_1857247_0_0_1"/>
<dbReference type="EMBL" id="DS232005">
    <property type="protein sequence ID" value="EDS31416.1"/>
    <property type="molecule type" value="Genomic_DNA"/>
</dbReference>
<dbReference type="AlphaFoldDB" id="B0WN05"/>
<keyword evidence="3" id="KW-1185">Reference proteome</keyword>
<dbReference type="Proteomes" id="UP000002320">
    <property type="component" value="Unassembled WGS sequence"/>
</dbReference>